<dbReference type="InterPro" id="IPR022541">
    <property type="entry name" value="YhfG"/>
</dbReference>
<dbReference type="GO" id="GO:0005524">
    <property type="term" value="F:ATP binding"/>
    <property type="evidence" value="ECO:0007669"/>
    <property type="project" value="UniProtKB-KW"/>
</dbReference>
<feature type="domain" description="Fido" evidence="8">
    <location>
        <begin position="109"/>
        <end position="246"/>
    </location>
</feature>
<evidence type="ECO:0000256" key="7">
    <source>
        <dbReference type="ARBA" id="ARBA00048696"/>
    </source>
</evidence>
<dbReference type="PANTHER" id="PTHR39560:SF1">
    <property type="entry name" value="PROTEIN ADENYLYLTRANSFERASE FIC-RELATED"/>
    <property type="match status" value="1"/>
</dbReference>
<dbReference type="Proteomes" id="UP000186895">
    <property type="component" value="Unassembled WGS sequence"/>
</dbReference>
<dbReference type="RefSeq" id="WP_217695080.1">
    <property type="nucleotide sequence ID" value="NZ_FTMN01000001.1"/>
</dbReference>
<proteinExistence type="predicted"/>
<evidence type="ECO:0000256" key="5">
    <source>
        <dbReference type="ARBA" id="ARBA00034531"/>
    </source>
</evidence>
<dbReference type="GO" id="GO:0051302">
    <property type="term" value="P:regulation of cell division"/>
    <property type="evidence" value="ECO:0007669"/>
    <property type="project" value="TreeGrafter"/>
</dbReference>
<evidence type="ECO:0000259" key="8">
    <source>
        <dbReference type="PROSITE" id="PS51459"/>
    </source>
</evidence>
<dbReference type="SUPFAM" id="SSF140931">
    <property type="entry name" value="Fic-like"/>
    <property type="match status" value="1"/>
</dbReference>
<dbReference type="PANTHER" id="PTHR39560">
    <property type="entry name" value="PROTEIN ADENYLYLTRANSFERASE FIC-RELATED"/>
    <property type="match status" value="1"/>
</dbReference>
<reference evidence="9 10" key="1">
    <citation type="submission" date="2017-01" db="EMBL/GenBank/DDBJ databases">
        <authorList>
            <person name="Mah S.A."/>
            <person name="Swanson W.J."/>
            <person name="Moy G.W."/>
            <person name="Vacquier V.D."/>
        </authorList>
    </citation>
    <scope>NUCLEOTIDE SEQUENCE [LARGE SCALE GENOMIC DNA]</scope>
    <source>
        <strain evidence="9 10">DSM 7027</strain>
    </source>
</reference>
<dbReference type="Gene3D" id="1.10.3290.10">
    <property type="entry name" value="Fido-like domain"/>
    <property type="match status" value="1"/>
</dbReference>
<evidence type="ECO:0000313" key="10">
    <source>
        <dbReference type="Proteomes" id="UP000186895"/>
    </source>
</evidence>
<dbReference type="Pfam" id="PF02661">
    <property type="entry name" value="Fic"/>
    <property type="match status" value="1"/>
</dbReference>
<dbReference type="EMBL" id="FTMN01000001">
    <property type="protein sequence ID" value="SIP96307.1"/>
    <property type="molecule type" value="Genomic_DNA"/>
</dbReference>
<evidence type="ECO:0000256" key="1">
    <source>
        <dbReference type="ARBA" id="ARBA00022679"/>
    </source>
</evidence>
<evidence type="ECO:0000256" key="3">
    <source>
        <dbReference type="ARBA" id="ARBA00022741"/>
    </source>
</evidence>
<keyword evidence="4" id="KW-0067">ATP-binding</keyword>
<dbReference type="EC" id="2.7.7.108" evidence="5"/>
<dbReference type="Pfam" id="PF10832">
    <property type="entry name" value="YhfG"/>
    <property type="match status" value="1"/>
</dbReference>
<dbReference type="GO" id="GO:0070733">
    <property type="term" value="F:AMPylase activity"/>
    <property type="evidence" value="ECO:0007669"/>
    <property type="project" value="UniProtKB-EC"/>
</dbReference>
<organism evidence="9 10">
    <name type="scientific">Marinobacterium stanieri</name>
    <dbReference type="NCBI Taxonomy" id="49186"/>
    <lineage>
        <taxon>Bacteria</taxon>
        <taxon>Pseudomonadati</taxon>
        <taxon>Pseudomonadota</taxon>
        <taxon>Gammaproteobacteria</taxon>
        <taxon>Oceanospirillales</taxon>
        <taxon>Oceanospirillaceae</taxon>
        <taxon>Marinobacterium</taxon>
    </lineage>
</organism>
<gene>
    <name evidence="9" type="ORF">SAMN05421647_101602</name>
</gene>
<dbReference type="eggNOG" id="COG2184">
    <property type="taxonomic scope" value="Bacteria"/>
</dbReference>
<dbReference type="AlphaFoldDB" id="A0A1N6NW89"/>
<protein>
    <recommendedName>
        <fullName evidence="5">protein adenylyltransferase</fullName>
        <ecNumber evidence="5">2.7.7.108</ecNumber>
    </recommendedName>
</protein>
<dbReference type="InterPro" id="IPR003812">
    <property type="entry name" value="Fido"/>
</dbReference>
<dbReference type="PROSITE" id="PS51459">
    <property type="entry name" value="FIDO"/>
    <property type="match status" value="1"/>
</dbReference>
<keyword evidence="2" id="KW-0548">Nucleotidyltransferase</keyword>
<accession>A0A1N6NW89</accession>
<evidence type="ECO:0000256" key="6">
    <source>
        <dbReference type="ARBA" id="ARBA00047939"/>
    </source>
</evidence>
<evidence type="ECO:0000313" key="9">
    <source>
        <dbReference type="EMBL" id="SIP96307.1"/>
    </source>
</evidence>
<keyword evidence="10" id="KW-1185">Reference proteome</keyword>
<comment type="catalytic activity">
    <reaction evidence="6">
        <text>L-threonyl-[protein] + ATP = 3-O-(5'-adenylyl)-L-threonyl-[protein] + diphosphate</text>
        <dbReference type="Rhea" id="RHEA:54292"/>
        <dbReference type="Rhea" id="RHEA-COMP:11060"/>
        <dbReference type="Rhea" id="RHEA-COMP:13847"/>
        <dbReference type="ChEBI" id="CHEBI:30013"/>
        <dbReference type="ChEBI" id="CHEBI:30616"/>
        <dbReference type="ChEBI" id="CHEBI:33019"/>
        <dbReference type="ChEBI" id="CHEBI:138113"/>
        <dbReference type="EC" id="2.7.7.108"/>
    </reaction>
</comment>
<evidence type="ECO:0000256" key="2">
    <source>
        <dbReference type="ARBA" id="ARBA00022695"/>
    </source>
</evidence>
<dbReference type="STRING" id="49186.SAMN05421647_101602"/>
<sequence>MSDVSMNAKAAYFARVRHHNYLASLRLEGFPLGEELAACEDLSRSRVIARYAQKTPDTTETHAGDPYCYPDSHLLINRLNIDNADTLEAAEQALTSLAADRIEFCPPPYDLAFMRQLHRQLFADLFTWAGKLRTTDIAKGNTLFCTVPRIQPEGDRFFSALADKHWLAEHSRDQLIEALAEACGDLNMVHPFREGNGRTLRLWCDFVIINAGFEVDWEPVDREVWMQASIDAALCEFETMQAVFNTCIGSRLSSN</sequence>
<comment type="catalytic activity">
    <reaction evidence="7">
        <text>L-tyrosyl-[protein] + ATP = O-(5'-adenylyl)-L-tyrosyl-[protein] + diphosphate</text>
        <dbReference type="Rhea" id="RHEA:54288"/>
        <dbReference type="Rhea" id="RHEA-COMP:10136"/>
        <dbReference type="Rhea" id="RHEA-COMP:13846"/>
        <dbReference type="ChEBI" id="CHEBI:30616"/>
        <dbReference type="ChEBI" id="CHEBI:33019"/>
        <dbReference type="ChEBI" id="CHEBI:46858"/>
        <dbReference type="ChEBI" id="CHEBI:83624"/>
        <dbReference type="EC" id="2.7.7.108"/>
    </reaction>
</comment>
<keyword evidence="3" id="KW-0547">Nucleotide-binding</keyword>
<dbReference type="InterPro" id="IPR036597">
    <property type="entry name" value="Fido-like_dom_sf"/>
</dbReference>
<evidence type="ECO:0000256" key="4">
    <source>
        <dbReference type="ARBA" id="ARBA00022840"/>
    </source>
</evidence>
<keyword evidence="1" id="KW-0808">Transferase</keyword>
<name>A0A1N6NW89_9GAMM</name>